<gene>
    <name evidence="6" type="ORF">P6P90_16775</name>
</gene>
<evidence type="ECO:0000259" key="5">
    <source>
        <dbReference type="Pfam" id="PF01609"/>
    </source>
</evidence>
<dbReference type="SUPFAM" id="SSF53098">
    <property type="entry name" value="Ribonuclease H-like"/>
    <property type="match status" value="1"/>
</dbReference>
<keyword evidence="7" id="KW-1185">Reference proteome</keyword>
<protein>
    <submittedName>
        <fullName evidence="6">IS4 family transposase</fullName>
    </submittedName>
</protein>
<dbReference type="InterPro" id="IPR012337">
    <property type="entry name" value="RNaseH-like_sf"/>
</dbReference>
<evidence type="ECO:0000313" key="6">
    <source>
        <dbReference type="EMBL" id="MDG5755549.1"/>
    </source>
</evidence>
<organism evidence="6 7">
    <name type="scientific">Ectobacillus antri</name>
    <dbReference type="NCBI Taxonomy" id="2486280"/>
    <lineage>
        <taxon>Bacteria</taxon>
        <taxon>Bacillati</taxon>
        <taxon>Bacillota</taxon>
        <taxon>Bacilli</taxon>
        <taxon>Bacillales</taxon>
        <taxon>Bacillaceae</taxon>
        <taxon>Ectobacillus</taxon>
    </lineage>
</organism>
<dbReference type="Gene3D" id="3.90.350.10">
    <property type="entry name" value="Transposase Inhibitor Protein From Tn5, Chain A, domain 1"/>
    <property type="match status" value="1"/>
</dbReference>
<keyword evidence="3" id="KW-0238">DNA-binding</keyword>
<evidence type="ECO:0000256" key="3">
    <source>
        <dbReference type="ARBA" id="ARBA00023125"/>
    </source>
</evidence>
<feature type="domain" description="Transposase IS4-like" evidence="5">
    <location>
        <begin position="125"/>
        <end position="368"/>
    </location>
</feature>
<dbReference type="PANTHER" id="PTHR33258">
    <property type="entry name" value="TRANSPOSASE INSL FOR INSERTION SEQUENCE ELEMENT IS186A-RELATED"/>
    <property type="match status" value="1"/>
</dbReference>
<sequence>MSQPHFMSTKECAQTDELRLLGEEFQNIFSLTYLQELACKTGMIQRQRKVRAQDLVSLCVFLGQTVGSESLVDLCTRLNEAMGVCISTEALNKRWNERTVQFLKELFLHAFGQQIHPIAPLTRIFKRIRILDSTSFQLPSAYADTYRGSGGGGSEAGVKIQLEYDLLSGEFLALEVGHGVSNDAKYGQFRTETVEEGDLILRDLGYHYIKDLDKMTANKAYYISRLRWNTQVYQKDKQGNWVLLHIEELTKHLKEGETIELPNVYIGYEHRHPTRLVLYRLTQNEWNKRLSHHKKMNKKMPKAASKVNLLVTNISPEKLPATEIYHFYSLRWQIEILFKTWKSIFNIHTTKRMKLERFQCHLYGQLLRLCLVARITYQMRKLLWEKKGKEASEMKCAHMVQIYLTKVHAVLFCTFQHPVSVLTRLFQDVSKNGKKARRYQKATPFEILRLIEIETAQLPIVA</sequence>
<comment type="similarity">
    <text evidence="1">Belongs to the transposase 11 family.</text>
</comment>
<reference evidence="6 7" key="1">
    <citation type="submission" date="2023-04" db="EMBL/GenBank/DDBJ databases">
        <title>Ectobacillus antri isolated from activated sludge.</title>
        <authorList>
            <person name="Yan P."/>
            <person name="Liu X."/>
        </authorList>
    </citation>
    <scope>NUCLEOTIDE SEQUENCE [LARGE SCALE GENOMIC DNA]</scope>
    <source>
        <strain evidence="6 7">C18H</strain>
    </source>
</reference>
<dbReference type="InterPro" id="IPR002559">
    <property type="entry name" value="Transposase_11"/>
</dbReference>
<proteinExistence type="inferred from homology"/>
<keyword evidence="4" id="KW-0233">DNA recombination</keyword>
<evidence type="ECO:0000256" key="1">
    <source>
        <dbReference type="ARBA" id="ARBA00010075"/>
    </source>
</evidence>
<evidence type="ECO:0000256" key="2">
    <source>
        <dbReference type="ARBA" id="ARBA00022578"/>
    </source>
</evidence>
<dbReference type="Proteomes" id="UP001218246">
    <property type="component" value="Unassembled WGS sequence"/>
</dbReference>
<keyword evidence="2" id="KW-0815">Transposition</keyword>
<dbReference type="PANTHER" id="PTHR33258:SF1">
    <property type="entry name" value="TRANSPOSASE INSL FOR INSERTION SEQUENCE ELEMENT IS186A-RELATED"/>
    <property type="match status" value="1"/>
</dbReference>
<name>A0ABT6H896_9BACI</name>
<evidence type="ECO:0000313" key="7">
    <source>
        <dbReference type="Proteomes" id="UP001218246"/>
    </source>
</evidence>
<dbReference type="RefSeq" id="WP_278018702.1">
    <property type="nucleotide sequence ID" value="NZ_JARRRY010000033.1"/>
</dbReference>
<dbReference type="NCBIfam" id="NF033592">
    <property type="entry name" value="transpos_IS4_1"/>
    <property type="match status" value="1"/>
</dbReference>
<evidence type="ECO:0000256" key="4">
    <source>
        <dbReference type="ARBA" id="ARBA00023172"/>
    </source>
</evidence>
<dbReference type="Pfam" id="PF01609">
    <property type="entry name" value="DDE_Tnp_1"/>
    <property type="match status" value="1"/>
</dbReference>
<dbReference type="EMBL" id="JARULN010000033">
    <property type="protein sequence ID" value="MDG5755549.1"/>
    <property type="molecule type" value="Genomic_DNA"/>
</dbReference>
<accession>A0ABT6H896</accession>
<dbReference type="InterPro" id="IPR047952">
    <property type="entry name" value="Transpos_IS4"/>
</dbReference>
<comment type="caution">
    <text evidence="6">The sequence shown here is derived from an EMBL/GenBank/DDBJ whole genome shotgun (WGS) entry which is preliminary data.</text>
</comment>